<sequence length="609" mass="64404">MSEVQNTPAAAAPVETVAPIDAPAVAERVVNEPVVDAEAPKVDAETAAADGTTTAPAAAVAADEPAVAEKAVEPITEGQLAYKGPGLVSSLIASKKEFWLDDAAVTPQNLDLYLRGEKPEIAHPIVAWASQTGKGLLFFNKKNDTDRTHPHDILALYEATDLKKESPHSFSFKVGSHSHTFKATSDAERDGWYMSIEKSIELGKASKEEIVAQEGYTAELEKLNKPSVPIVAALSKRSQSQPKKSTDGEAAVERTGSSEGETDKKQKTRSTSRGILSRLQGKKEEHAEKKDEEEKEKAVEETSKPEVESTEPVLASTEAAPVLAAGAAAEVPVVAESRDTTETPAVAETKPNKRNSIFGRVSSTWGSMKSPAKEKDLKEVELKPETQATEAGAVSENPPVLPETGSTEPVVPVVAEPTVEAKNETPAPAETSAETPSKEKNNFLASLIKRGRSVSPSTSKKTTTKEEVPAVPAVPAAEPTEPVVKTEEPTPVAEPVAVADTNEPNEKVEEPKTETSANKRQSMLGSLGRRASKALNRMQTPKKETPTAATTTTEATTEQAVETKPVEETAAVTGESKPTEAQPTIGDVVPEAVSTGQPQHNTPAVSASA</sequence>
<dbReference type="GeneID" id="35605327"/>
<dbReference type="EMBL" id="FJUY01000021">
    <property type="protein sequence ID" value="CZT24555.1"/>
    <property type="molecule type" value="Genomic_DNA"/>
</dbReference>
<dbReference type="Proteomes" id="UP000225277">
    <property type="component" value="Unassembled WGS sequence"/>
</dbReference>
<organism evidence="3 4">
    <name type="scientific">Ramularia collo-cygni</name>
    <dbReference type="NCBI Taxonomy" id="112498"/>
    <lineage>
        <taxon>Eukaryota</taxon>
        <taxon>Fungi</taxon>
        <taxon>Dikarya</taxon>
        <taxon>Ascomycota</taxon>
        <taxon>Pezizomycotina</taxon>
        <taxon>Dothideomycetes</taxon>
        <taxon>Dothideomycetidae</taxon>
        <taxon>Mycosphaerellales</taxon>
        <taxon>Mycosphaerellaceae</taxon>
        <taxon>Ramularia</taxon>
    </lineage>
</organism>
<dbReference type="STRING" id="112498.A0A2D3VFB4"/>
<accession>A0A2D3VFB4</accession>
<feature type="compositionally biased region" description="Low complexity" evidence="1">
    <location>
        <begin position="407"/>
        <end position="420"/>
    </location>
</feature>
<feature type="compositionally biased region" description="Polar residues" evidence="1">
    <location>
        <begin position="594"/>
        <end position="609"/>
    </location>
</feature>
<protein>
    <recommendedName>
        <fullName evidence="2">PH domain-containing protein</fullName>
    </recommendedName>
</protein>
<dbReference type="RefSeq" id="XP_023631279.1">
    <property type="nucleotide sequence ID" value="XM_023775511.1"/>
</dbReference>
<dbReference type="InterPro" id="IPR011993">
    <property type="entry name" value="PH-like_dom_sf"/>
</dbReference>
<feature type="compositionally biased region" description="Low complexity" evidence="1">
    <location>
        <begin position="546"/>
        <end position="563"/>
    </location>
</feature>
<gene>
    <name evidence="3" type="ORF">RCC_10280</name>
</gene>
<feature type="region of interest" description="Disordered" evidence="1">
    <location>
        <begin position="234"/>
        <end position="321"/>
    </location>
</feature>
<feature type="compositionally biased region" description="Basic and acidic residues" evidence="1">
    <location>
        <begin position="371"/>
        <end position="384"/>
    </location>
</feature>
<dbReference type="PROSITE" id="PS50003">
    <property type="entry name" value="PH_DOMAIN"/>
    <property type="match status" value="1"/>
</dbReference>
<dbReference type="InterPro" id="IPR039483">
    <property type="entry name" value="Meu6_PH_dom"/>
</dbReference>
<feature type="compositionally biased region" description="Polar residues" evidence="1">
    <location>
        <begin position="514"/>
        <end position="524"/>
    </location>
</feature>
<feature type="region of interest" description="Disordered" evidence="1">
    <location>
        <begin position="335"/>
        <end position="609"/>
    </location>
</feature>
<dbReference type="OrthoDB" id="5593352at2759"/>
<dbReference type="SUPFAM" id="SSF50729">
    <property type="entry name" value="PH domain-like"/>
    <property type="match status" value="1"/>
</dbReference>
<dbReference type="Pfam" id="PF15406">
    <property type="entry name" value="PH_6"/>
    <property type="match status" value="1"/>
</dbReference>
<feature type="compositionally biased region" description="Basic and acidic residues" evidence="1">
    <location>
        <begin position="281"/>
        <end position="307"/>
    </location>
</feature>
<dbReference type="InterPro" id="IPR039712">
    <property type="entry name" value="Meu6"/>
</dbReference>
<dbReference type="Gene3D" id="2.30.29.30">
    <property type="entry name" value="Pleckstrin-homology domain (PH domain)/Phosphotyrosine-binding domain (PTB)"/>
    <property type="match status" value="1"/>
</dbReference>
<dbReference type="PANTHER" id="PTHR42073">
    <property type="entry name" value="MEIOTIC EXPRESSION UP-REGULATED PROTEIN 6"/>
    <property type="match status" value="1"/>
</dbReference>
<feature type="compositionally biased region" description="Low complexity" evidence="1">
    <location>
        <begin position="469"/>
        <end position="499"/>
    </location>
</feature>
<feature type="compositionally biased region" description="Basic and acidic residues" evidence="1">
    <location>
        <begin position="504"/>
        <end position="513"/>
    </location>
</feature>
<name>A0A2D3VFB4_9PEZI</name>
<evidence type="ECO:0000259" key="2">
    <source>
        <dbReference type="PROSITE" id="PS50003"/>
    </source>
</evidence>
<reference evidence="3 4" key="1">
    <citation type="submission" date="2016-03" db="EMBL/GenBank/DDBJ databases">
        <authorList>
            <person name="Ploux O."/>
        </authorList>
    </citation>
    <scope>NUCLEOTIDE SEQUENCE [LARGE SCALE GENOMIC DNA]</scope>
    <source>
        <strain evidence="3 4">URUG2</strain>
    </source>
</reference>
<evidence type="ECO:0000313" key="4">
    <source>
        <dbReference type="Proteomes" id="UP000225277"/>
    </source>
</evidence>
<evidence type="ECO:0000313" key="3">
    <source>
        <dbReference type="EMBL" id="CZT24555.1"/>
    </source>
</evidence>
<dbReference type="PANTHER" id="PTHR42073:SF1">
    <property type="entry name" value="MEIOTIC EXPRESSION UP-REGULATED PROTEIN 6"/>
    <property type="match status" value="1"/>
</dbReference>
<dbReference type="InterPro" id="IPR001849">
    <property type="entry name" value="PH_domain"/>
</dbReference>
<feature type="domain" description="PH" evidence="2">
    <location>
        <begin position="73"/>
        <end position="201"/>
    </location>
</feature>
<keyword evidence="4" id="KW-1185">Reference proteome</keyword>
<proteinExistence type="predicted"/>
<evidence type="ECO:0000256" key="1">
    <source>
        <dbReference type="SAM" id="MobiDB-lite"/>
    </source>
</evidence>
<dbReference type="AlphaFoldDB" id="A0A2D3VFB4"/>